<reference evidence="10 11" key="1">
    <citation type="journal article" date="2012" name="J. Bacteriol.">
        <title>Genome Sequence of Gallaecimonas xiamenensis Type Strain 3-C-1.</title>
        <authorList>
            <person name="Lai Q."/>
            <person name="Wang L."/>
            <person name="Wang W."/>
            <person name="Shao Z."/>
        </authorList>
    </citation>
    <scope>NUCLEOTIDE SEQUENCE [LARGE SCALE GENOMIC DNA]</scope>
    <source>
        <strain evidence="10 11">3-C-1</strain>
    </source>
</reference>
<evidence type="ECO:0000256" key="7">
    <source>
        <dbReference type="SAM" id="Phobius"/>
    </source>
</evidence>
<dbReference type="InterPro" id="IPR035952">
    <property type="entry name" value="Rhomboid-like_sf"/>
</dbReference>
<dbReference type="Proteomes" id="UP000006755">
    <property type="component" value="Unassembled WGS sequence"/>
</dbReference>
<dbReference type="PATRIC" id="fig|745411.4.peg.325"/>
<dbReference type="NCBIfam" id="TIGR04239">
    <property type="entry name" value="rhombo_GlpG"/>
    <property type="match status" value="1"/>
</dbReference>
<comment type="subcellular location">
    <subcellularLocation>
        <location evidence="1">Membrane</location>
        <topology evidence="1">Multi-pass membrane protein</topology>
    </subcellularLocation>
</comment>
<feature type="domain" description="Peptidase S54 GlpG peptidase N-terminal" evidence="9">
    <location>
        <begin position="7"/>
        <end position="87"/>
    </location>
</feature>
<evidence type="ECO:0000313" key="11">
    <source>
        <dbReference type="Proteomes" id="UP000006755"/>
    </source>
</evidence>
<evidence type="ECO:0000256" key="3">
    <source>
        <dbReference type="ARBA" id="ARBA00022519"/>
    </source>
</evidence>
<name>K2J390_9GAMM</name>
<gene>
    <name evidence="10" type="ORF">B3C1_01680</name>
</gene>
<evidence type="ECO:0000256" key="5">
    <source>
        <dbReference type="ARBA" id="ARBA00022989"/>
    </source>
</evidence>
<dbReference type="InterPro" id="IPR022764">
    <property type="entry name" value="Peptidase_S54_rhomboid_dom"/>
</dbReference>
<feature type="transmembrane region" description="Helical" evidence="7">
    <location>
        <begin position="231"/>
        <end position="248"/>
    </location>
</feature>
<feature type="transmembrane region" description="Helical" evidence="7">
    <location>
        <begin position="173"/>
        <end position="193"/>
    </location>
</feature>
<dbReference type="GO" id="GO:0016020">
    <property type="term" value="C:membrane"/>
    <property type="evidence" value="ECO:0007669"/>
    <property type="project" value="UniProtKB-SubCell"/>
</dbReference>
<dbReference type="Gene3D" id="3.30.70.2350">
    <property type="match status" value="1"/>
</dbReference>
<keyword evidence="6 7" id="KW-0472">Membrane</keyword>
<evidence type="ECO:0000256" key="4">
    <source>
        <dbReference type="ARBA" id="ARBA00022692"/>
    </source>
</evidence>
<keyword evidence="11" id="KW-1185">Reference proteome</keyword>
<evidence type="ECO:0000313" key="10">
    <source>
        <dbReference type="EMBL" id="EKE77481.1"/>
    </source>
</evidence>
<proteinExistence type="predicted"/>
<dbReference type="RefSeq" id="WP_008482478.1">
    <property type="nucleotide sequence ID" value="NZ_AMRI01000002.1"/>
</dbReference>
<evidence type="ECO:0000259" key="8">
    <source>
        <dbReference type="Pfam" id="PF01694"/>
    </source>
</evidence>
<dbReference type="Pfam" id="PF12122">
    <property type="entry name" value="Rhomboid_N"/>
    <property type="match status" value="1"/>
</dbReference>
<evidence type="ECO:0000259" key="9">
    <source>
        <dbReference type="Pfam" id="PF12122"/>
    </source>
</evidence>
<dbReference type="InterPro" id="IPR022732">
    <property type="entry name" value="Peptidase_S54_GlpG_N"/>
</dbReference>
<dbReference type="GO" id="GO:0004252">
    <property type="term" value="F:serine-type endopeptidase activity"/>
    <property type="evidence" value="ECO:0007669"/>
    <property type="project" value="InterPro"/>
</dbReference>
<feature type="domain" description="Peptidase S54 rhomboid" evidence="8">
    <location>
        <begin position="136"/>
        <end position="270"/>
    </location>
</feature>
<organism evidence="10 11">
    <name type="scientific">Gallaecimonas xiamenensis 3-C-1</name>
    <dbReference type="NCBI Taxonomy" id="745411"/>
    <lineage>
        <taxon>Bacteria</taxon>
        <taxon>Pseudomonadati</taxon>
        <taxon>Pseudomonadota</taxon>
        <taxon>Gammaproteobacteria</taxon>
        <taxon>Enterobacterales</taxon>
        <taxon>Gallaecimonadaceae</taxon>
        <taxon>Gallaecimonas</taxon>
    </lineage>
</organism>
<feature type="transmembrane region" description="Helical" evidence="7">
    <location>
        <begin position="254"/>
        <end position="270"/>
    </location>
</feature>
<evidence type="ECO:0000256" key="2">
    <source>
        <dbReference type="ARBA" id="ARBA00022475"/>
    </source>
</evidence>
<dbReference type="Pfam" id="PF01694">
    <property type="entry name" value="Rhomboid"/>
    <property type="match status" value="1"/>
</dbReference>
<dbReference type="Gene3D" id="1.20.1540.10">
    <property type="entry name" value="Rhomboid-like"/>
    <property type="match status" value="1"/>
</dbReference>
<keyword evidence="4 7" id="KW-0812">Transmembrane</keyword>
<dbReference type="OrthoDB" id="9778341at2"/>
<evidence type="ECO:0000256" key="1">
    <source>
        <dbReference type="ARBA" id="ARBA00004141"/>
    </source>
</evidence>
<accession>K2J390</accession>
<feature type="transmembrane region" description="Helical" evidence="7">
    <location>
        <begin position="199"/>
        <end position="219"/>
    </location>
</feature>
<keyword evidence="2" id="KW-1003">Cell membrane</keyword>
<dbReference type="STRING" id="745411.B3C1_01680"/>
<protein>
    <submittedName>
        <fullName evidence="10">Rhomboid family protein</fullName>
    </submittedName>
</protein>
<dbReference type="PANTHER" id="PTHR43066:SF26">
    <property type="entry name" value="RHOMBOID PROTEASE GLPG"/>
    <property type="match status" value="1"/>
</dbReference>
<comment type="caution">
    <text evidence="10">The sequence shown here is derived from an EMBL/GenBank/DDBJ whole genome shotgun (WGS) entry which is preliminary data.</text>
</comment>
<sequence>MSATKILGQFPEPRLAQGFVDFLRAKGVAARLLPQGPDVAVEVALPAPDWVEAAWQHFLTHPLDERYQEASWQSGGDSPSPFQYAKGSRLRLVAGPLTLGLLAVTILVYLSWMMGYAGLYNALAFPRSLTDLSLGDSYRLVTPILLHFSLLHIGFNLLWWWDLGGKLEKREGSLHLLLVTLVTGFAGNLAQFLATGPAFGGLSGVVYGLFGYFWISGLLYPRRGLALPNSLVLFMLAWLVLGFVGIGLPIANQAHLWGLVAGCALAALPFKRAQ</sequence>
<dbReference type="EMBL" id="AMRI01000002">
    <property type="protein sequence ID" value="EKE77481.1"/>
    <property type="molecule type" value="Genomic_DNA"/>
</dbReference>
<evidence type="ECO:0000256" key="6">
    <source>
        <dbReference type="ARBA" id="ARBA00023136"/>
    </source>
</evidence>
<keyword evidence="3" id="KW-0997">Cell inner membrane</keyword>
<dbReference type="AlphaFoldDB" id="K2J390"/>
<dbReference type="SUPFAM" id="SSF144091">
    <property type="entry name" value="Rhomboid-like"/>
    <property type="match status" value="1"/>
</dbReference>
<feature type="transmembrane region" description="Helical" evidence="7">
    <location>
        <begin position="140"/>
        <end position="161"/>
    </location>
</feature>
<dbReference type="PANTHER" id="PTHR43066">
    <property type="entry name" value="RHOMBOID-RELATED PROTEIN"/>
    <property type="match status" value="1"/>
</dbReference>
<feature type="transmembrane region" description="Helical" evidence="7">
    <location>
        <begin position="92"/>
        <end position="120"/>
    </location>
</feature>
<dbReference type="eggNOG" id="COG0705">
    <property type="taxonomic scope" value="Bacteria"/>
</dbReference>
<dbReference type="InterPro" id="IPR023662">
    <property type="entry name" value="Rhomboid_protease_GlpG"/>
</dbReference>
<dbReference type="GO" id="GO:0006508">
    <property type="term" value="P:proteolysis"/>
    <property type="evidence" value="ECO:0007669"/>
    <property type="project" value="InterPro"/>
</dbReference>
<dbReference type="InterPro" id="IPR038236">
    <property type="entry name" value="GlpG_N_sf"/>
</dbReference>
<keyword evidence="5 7" id="KW-1133">Transmembrane helix</keyword>